<protein>
    <submittedName>
        <fullName evidence="1">Uncharacterized protein</fullName>
    </submittedName>
</protein>
<sequence length="161" mass="18264">MKIASTGGIELDIGSGVEHTLLLAPMRKGKSVLVQAEADRLGIPYEEMKRRLEPTPEQQARARMRQEERDCREAVRLDAVRKAYWDNTENPDSDLYPLVNALDDIVTDSTVEQQRMLFMMLPADVFGMGLAWGFSDTEVRDRIYEFVAENRDAVTQAVSVK</sequence>
<gene>
    <name evidence="1" type="ORF">PTE31013_04841</name>
</gene>
<organism evidence="1 2">
    <name type="scientific">Pandoraea terrigena</name>
    <dbReference type="NCBI Taxonomy" id="2508292"/>
    <lineage>
        <taxon>Bacteria</taxon>
        <taxon>Pseudomonadati</taxon>
        <taxon>Pseudomonadota</taxon>
        <taxon>Betaproteobacteria</taxon>
        <taxon>Burkholderiales</taxon>
        <taxon>Burkholderiaceae</taxon>
        <taxon>Pandoraea</taxon>
    </lineage>
</organism>
<accession>A0A5E4YV36</accession>
<proteinExistence type="predicted"/>
<evidence type="ECO:0000313" key="1">
    <source>
        <dbReference type="EMBL" id="VVE52804.1"/>
    </source>
</evidence>
<dbReference type="AlphaFoldDB" id="A0A5E4YV36"/>
<dbReference type="Proteomes" id="UP000334380">
    <property type="component" value="Unassembled WGS sequence"/>
</dbReference>
<keyword evidence="2" id="KW-1185">Reference proteome</keyword>
<evidence type="ECO:0000313" key="2">
    <source>
        <dbReference type="Proteomes" id="UP000334380"/>
    </source>
</evidence>
<name>A0A5E4YV36_9BURK</name>
<dbReference type="RefSeq" id="WP_150615150.1">
    <property type="nucleotide sequence ID" value="NZ_CABPRU010000019.1"/>
</dbReference>
<dbReference type="OrthoDB" id="6701019at2"/>
<reference evidence="1 2" key="1">
    <citation type="submission" date="2019-08" db="EMBL/GenBank/DDBJ databases">
        <authorList>
            <person name="Peeters C."/>
        </authorList>
    </citation>
    <scope>NUCLEOTIDE SEQUENCE [LARGE SCALE GENOMIC DNA]</scope>
    <source>
        <strain evidence="1 2">LMG 31013</strain>
    </source>
</reference>
<dbReference type="EMBL" id="CABPRU010000019">
    <property type="protein sequence ID" value="VVE52804.1"/>
    <property type="molecule type" value="Genomic_DNA"/>
</dbReference>